<dbReference type="EMBL" id="CAJFCJ010000003">
    <property type="protein sequence ID" value="CAD5112768.1"/>
    <property type="molecule type" value="Genomic_DNA"/>
</dbReference>
<organism evidence="1 2">
    <name type="scientific">Dimorphilus gyrociliatus</name>
    <dbReference type="NCBI Taxonomy" id="2664684"/>
    <lineage>
        <taxon>Eukaryota</taxon>
        <taxon>Metazoa</taxon>
        <taxon>Spiralia</taxon>
        <taxon>Lophotrochozoa</taxon>
        <taxon>Annelida</taxon>
        <taxon>Polychaeta</taxon>
        <taxon>Polychaeta incertae sedis</taxon>
        <taxon>Dinophilidae</taxon>
        <taxon>Dimorphilus</taxon>
    </lineage>
</organism>
<proteinExistence type="predicted"/>
<name>A0A7I8VDZ9_9ANNE</name>
<dbReference type="AlphaFoldDB" id="A0A7I8VDZ9"/>
<gene>
    <name evidence="1" type="ORF">DGYR_LOCUS1850</name>
</gene>
<keyword evidence="2" id="KW-1185">Reference proteome</keyword>
<comment type="caution">
    <text evidence="1">The sequence shown here is derived from an EMBL/GenBank/DDBJ whole genome shotgun (WGS) entry which is preliminary data.</text>
</comment>
<evidence type="ECO:0000313" key="2">
    <source>
        <dbReference type="Proteomes" id="UP000549394"/>
    </source>
</evidence>
<reference evidence="1 2" key="1">
    <citation type="submission" date="2020-08" db="EMBL/GenBank/DDBJ databases">
        <authorList>
            <person name="Hejnol A."/>
        </authorList>
    </citation>
    <scope>NUCLEOTIDE SEQUENCE [LARGE SCALE GENOMIC DNA]</scope>
</reference>
<accession>A0A7I8VDZ9</accession>
<dbReference type="Proteomes" id="UP000549394">
    <property type="component" value="Unassembled WGS sequence"/>
</dbReference>
<evidence type="ECO:0000313" key="1">
    <source>
        <dbReference type="EMBL" id="CAD5112768.1"/>
    </source>
</evidence>
<protein>
    <submittedName>
        <fullName evidence="1">DgyrCDS1982</fullName>
    </submittedName>
</protein>
<sequence>MFSSDENFPQLISDVIDEGKNVGSLNLAGVNALPSNKQVAIIFYQGTCPTCFVAFNDLVEGNIHDSIVVSPIENDANKFSSKLPQWNNKVLYNSGSLELSRCFSTSPSVPDYWFSGRTGTFLAPNDCPAEDPNAGGDPHFLQKVFDGKTKQLTNICYDVFAESNELISILHDNLTNSDVQGVLKDDYYMHQIIIRYKGGLIVVDSSFIMLNNHKLEWAVSKYNFDNLVIAVSKREVSIQTSYKNFKLTTIVRREFKQHTGSFLNVFFEGMDAFSGRYNGLIGDIGKRKYIINDGIQSNGKSVWLDGDTIIEGRVTKRFSSECILLPVNQLLHPKKLSDYVY</sequence>